<accession>A0A074M555</accession>
<dbReference type="InterPro" id="IPR011701">
    <property type="entry name" value="MFS"/>
</dbReference>
<name>A0A074M555_9BACL</name>
<dbReference type="PANTHER" id="PTHR23513">
    <property type="entry name" value="INTEGRAL MEMBRANE EFFLUX PROTEIN-RELATED"/>
    <property type="match status" value="1"/>
</dbReference>
<sequence>MFKDLALYRDLVRNRNFSFYAFSYYLSSIGGTMTLFALWAQAAHMSDNNPMAIGLSGILDTLPSILFAPLAGLLADRYNKRNLLMLSRILQAVTVLGMVFTANLWQLFVLAALHSTFTSFETPPHRALLPTLVREEQYVTMNSFMATMNSLIQFFRPALAGLVVSTFGYHAGFTVNVIVQLLTVLVLLLVTVQPSQPAQPPSEKTKPAGMWGGAREGLTYIRTEPVLTYLFFLSVIMTFCFSTQGPLTQVFVGQYLSDSPDQVSARVGLLFSSIGVGGVLGALVTPRLIAKLPVFLLLLASFAFDGLMVVVFSQSSTLWVAMVCYALFGIIGSVNMIVTDTLIQRIVPDTMRGRVYGAFGPINGPFSMLSIACGTSLATVIGVRGVFLLCGLLEVLAPIVCRMLPSYRTVRAQLKEKRVSM</sequence>
<feature type="transmembrane region" description="Helical" evidence="9">
    <location>
        <begin position="318"/>
        <end position="343"/>
    </location>
</feature>
<dbReference type="STRING" id="1157490.EL26_22640"/>
<comment type="similarity">
    <text evidence="7">Belongs to the major facilitator superfamily. Drug:H(+) antiporter-3 (DHA3) (TC 2.A.1.21) family.</text>
</comment>
<feature type="transmembrane region" description="Helical" evidence="9">
    <location>
        <begin position="267"/>
        <end position="285"/>
    </location>
</feature>
<evidence type="ECO:0000256" key="8">
    <source>
        <dbReference type="ARBA" id="ARBA00040914"/>
    </source>
</evidence>
<evidence type="ECO:0000256" key="9">
    <source>
        <dbReference type="SAM" id="Phobius"/>
    </source>
</evidence>
<dbReference type="CDD" id="cd06173">
    <property type="entry name" value="MFS_MefA_like"/>
    <property type="match status" value="1"/>
</dbReference>
<keyword evidence="4 9" id="KW-0812">Transmembrane</keyword>
<evidence type="ECO:0000256" key="7">
    <source>
        <dbReference type="ARBA" id="ARBA00038075"/>
    </source>
</evidence>
<evidence type="ECO:0000256" key="2">
    <source>
        <dbReference type="ARBA" id="ARBA00022448"/>
    </source>
</evidence>
<evidence type="ECO:0000256" key="3">
    <source>
        <dbReference type="ARBA" id="ARBA00022475"/>
    </source>
</evidence>
<dbReference type="PANTHER" id="PTHR23513:SF9">
    <property type="entry name" value="ENTEROBACTIN EXPORTER ENTS"/>
    <property type="match status" value="1"/>
</dbReference>
<dbReference type="Pfam" id="PF07690">
    <property type="entry name" value="MFS_1"/>
    <property type="match status" value="1"/>
</dbReference>
<comment type="caution">
    <text evidence="11">The sequence shown here is derived from an EMBL/GenBank/DDBJ whole genome shotgun (WGS) entry which is preliminary data.</text>
</comment>
<dbReference type="eggNOG" id="COG0477">
    <property type="taxonomic scope" value="Bacteria"/>
</dbReference>
<dbReference type="Proteomes" id="UP000027931">
    <property type="component" value="Unassembled WGS sequence"/>
</dbReference>
<feature type="transmembrane region" description="Helical" evidence="9">
    <location>
        <begin position="167"/>
        <end position="190"/>
    </location>
</feature>
<evidence type="ECO:0000313" key="12">
    <source>
        <dbReference type="Proteomes" id="UP000027931"/>
    </source>
</evidence>
<feature type="transmembrane region" description="Helical" evidence="9">
    <location>
        <begin position="292"/>
        <end position="312"/>
    </location>
</feature>
<keyword evidence="6 9" id="KW-0472">Membrane</keyword>
<dbReference type="Gene3D" id="1.20.1250.20">
    <property type="entry name" value="MFS general substrate transporter like domains"/>
    <property type="match status" value="1"/>
</dbReference>
<reference evidence="11 12" key="1">
    <citation type="journal article" date="2013" name="Int. J. Syst. Evol. Microbiol.">
        <title>Tumebacillus flagellatus sp. nov., an alpha-amylase/pullulanase-producing bacterium isolated from cassava wastewater.</title>
        <authorList>
            <person name="Wang Q."/>
            <person name="Xie N."/>
            <person name="Qin Y."/>
            <person name="Shen N."/>
            <person name="Zhu J."/>
            <person name="Mi H."/>
            <person name="Huang R."/>
        </authorList>
    </citation>
    <scope>NUCLEOTIDE SEQUENCE [LARGE SCALE GENOMIC DNA]</scope>
    <source>
        <strain evidence="11 12">GST4</strain>
    </source>
</reference>
<proteinExistence type="inferred from homology"/>
<evidence type="ECO:0000259" key="10">
    <source>
        <dbReference type="PROSITE" id="PS50850"/>
    </source>
</evidence>
<organism evidence="11 12">
    <name type="scientific">Tumebacillus flagellatus</name>
    <dbReference type="NCBI Taxonomy" id="1157490"/>
    <lineage>
        <taxon>Bacteria</taxon>
        <taxon>Bacillati</taxon>
        <taxon>Bacillota</taxon>
        <taxon>Bacilli</taxon>
        <taxon>Bacillales</taxon>
        <taxon>Alicyclobacillaceae</taxon>
        <taxon>Tumebacillus</taxon>
    </lineage>
</organism>
<dbReference type="InterPro" id="IPR020846">
    <property type="entry name" value="MFS_dom"/>
</dbReference>
<evidence type="ECO:0000256" key="5">
    <source>
        <dbReference type="ARBA" id="ARBA00022989"/>
    </source>
</evidence>
<dbReference type="GO" id="GO:0005886">
    <property type="term" value="C:plasma membrane"/>
    <property type="evidence" value="ECO:0007669"/>
    <property type="project" value="UniProtKB-SubCell"/>
</dbReference>
<feature type="transmembrane region" description="Helical" evidence="9">
    <location>
        <begin position="52"/>
        <end position="74"/>
    </location>
</feature>
<dbReference type="EMBL" id="JMIR01000047">
    <property type="protein sequence ID" value="KEO81097.1"/>
    <property type="molecule type" value="Genomic_DNA"/>
</dbReference>
<keyword evidence="2" id="KW-0813">Transport</keyword>
<feature type="transmembrane region" description="Helical" evidence="9">
    <location>
        <begin position="86"/>
        <end position="113"/>
    </location>
</feature>
<feature type="transmembrane region" description="Helical" evidence="9">
    <location>
        <begin position="386"/>
        <end position="405"/>
    </location>
</feature>
<dbReference type="GO" id="GO:0022857">
    <property type="term" value="F:transmembrane transporter activity"/>
    <property type="evidence" value="ECO:0007669"/>
    <property type="project" value="InterPro"/>
</dbReference>
<evidence type="ECO:0000256" key="6">
    <source>
        <dbReference type="ARBA" id="ARBA00023136"/>
    </source>
</evidence>
<feature type="transmembrane region" description="Helical" evidence="9">
    <location>
        <begin position="226"/>
        <end position="247"/>
    </location>
</feature>
<dbReference type="RefSeq" id="WP_038094187.1">
    <property type="nucleotide sequence ID" value="NZ_JMIR01000047.1"/>
</dbReference>
<protein>
    <recommendedName>
        <fullName evidence="8">Multidrug efflux pump Tap</fullName>
    </recommendedName>
</protein>
<comment type="subcellular location">
    <subcellularLocation>
        <location evidence="1">Cell membrane</location>
        <topology evidence="1">Multi-pass membrane protein</topology>
    </subcellularLocation>
</comment>
<dbReference type="PROSITE" id="PS50850">
    <property type="entry name" value="MFS"/>
    <property type="match status" value="1"/>
</dbReference>
<gene>
    <name evidence="11" type="ORF">EL26_22640</name>
</gene>
<dbReference type="AlphaFoldDB" id="A0A074M555"/>
<feature type="transmembrane region" description="Helical" evidence="9">
    <location>
        <begin position="21"/>
        <end position="40"/>
    </location>
</feature>
<evidence type="ECO:0000313" key="11">
    <source>
        <dbReference type="EMBL" id="KEO81097.1"/>
    </source>
</evidence>
<feature type="transmembrane region" description="Helical" evidence="9">
    <location>
        <begin position="355"/>
        <end position="380"/>
    </location>
</feature>
<keyword evidence="5 9" id="KW-1133">Transmembrane helix</keyword>
<dbReference type="InterPro" id="IPR036259">
    <property type="entry name" value="MFS_trans_sf"/>
</dbReference>
<dbReference type="SUPFAM" id="SSF103473">
    <property type="entry name" value="MFS general substrate transporter"/>
    <property type="match status" value="1"/>
</dbReference>
<dbReference type="OrthoDB" id="9775268at2"/>
<feature type="domain" description="Major facilitator superfamily (MFS) profile" evidence="10">
    <location>
        <begin position="16"/>
        <end position="409"/>
    </location>
</feature>
<keyword evidence="3" id="KW-1003">Cell membrane</keyword>
<keyword evidence="12" id="KW-1185">Reference proteome</keyword>
<evidence type="ECO:0000256" key="1">
    <source>
        <dbReference type="ARBA" id="ARBA00004651"/>
    </source>
</evidence>
<evidence type="ECO:0000256" key="4">
    <source>
        <dbReference type="ARBA" id="ARBA00022692"/>
    </source>
</evidence>